<protein>
    <recommendedName>
        <fullName evidence="6">BHLH domain-containing protein</fullName>
    </recommendedName>
</protein>
<gene>
    <name evidence="4" type="ORF">V6N12_023442</name>
</gene>
<comment type="subcellular location">
    <subcellularLocation>
        <location evidence="1">Nucleus</location>
    </subcellularLocation>
</comment>
<evidence type="ECO:0000256" key="1">
    <source>
        <dbReference type="ARBA" id="ARBA00004123"/>
    </source>
</evidence>
<accession>A0ABR2FYK1</accession>
<keyword evidence="5" id="KW-1185">Reference proteome</keyword>
<comment type="caution">
    <text evidence="4">The sequence shown here is derived from an EMBL/GenBank/DDBJ whole genome shotgun (WGS) entry which is preliminary data.</text>
</comment>
<keyword evidence="3" id="KW-0539">Nucleus</keyword>
<sequence length="140" mass="15971">MDTTSMLDEAIRYVKFLKGQILVLQRSDNQQPPWQVAPPNKHRYIPELINTDGLVVMKPEKACLSDSLSRNKAIEIIALSAYNIYMVMSGLRIMENMLHELSAPNSFITFLIPRSEGTWHCVRDIDGVGDFKREGWCAMV</sequence>
<dbReference type="PANTHER" id="PTHR45914:SF7">
    <property type="entry name" value="TRANSCRIPTION FACTOR HEC3"/>
    <property type="match status" value="1"/>
</dbReference>
<evidence type="ECO:0000313" key="4">
    <source>
        <dbReference type="EMBL" id="KAK8589033.1"/>
    </source>
</evidence>
<name>A0ABR2FYK1_9ROSI</name>
<dbReference type="InterPro" id="IPR045843">
    <property type="entry name" value="IND-like"/>
</dbReference>
<dbReference type="Proteomes" id="UP001472677">
    <property type="component" value="Unassembled WGS sequence"/>
</dbReference>
<evidence type="ECO:0000256" key="2">
    <source>
        <dbReference type="ARBA" id="ARBA00023125"/>
    </source>
</evidence>
<proteinExistence type="predicted"/>
<reference evidence="4 5" key="1">
    <citation type="journal article" date="2024" name="G3 (Bethesda)">
        <title>Genome assembly of Hibiscus sabdariffa L. provides insights into metabolisms of medicinal natural products.</title>
        <authorList>
            <person name="Kim T."/>
        </authorList>
    </citation>
    <scope>NUCLEOTIDE SEQUENCE [LARGE SCALE GENOMIC DNA]</scope>
    <source>
        <strain evidence="4">TK-2024</strain>
        <tissue evidence="4">Old leaves</tissue>
    </source>
</reference>
<dbReference type="PANTHER" id="PTHR45914">
    <property type="entry name" value="TRANSCRIPTION FACTOR HEC3-RELATED"/>
    <property type="match status" value="1"/>
</dbReference>
<dbReference type="EMBL" id="JBBPBM010000004">
    <property type="protein sequence ID" value="KAK8589033.1"/>
    <property type="molecule type" value="Genomic_DNA"/>
</dbReference>
<evidence type="ECO:0008006" key="6">
    <source>
        <dbReference type="Google" id="ProtNLM"/>
    </source>
</evidence>
<organism evidence="4 5">
    <name type="scientific">Hibiscus sabdariffa</name>
    <name type="common">roselle</name>
    <dbReference type="NCBI Taxonomy" id="183260"/>
    <lineage>
        <taxon>Eukaryota</taxon>
        <taxon>Viridiplantae</taxon>
        <taxon>Streptophyta</taxon>
        <taxon>Embryophyta</taxon>
        <taxon>Tracheophyta</taxon>
        <taxon>Spermatophyta</taxon>
        <taxon>Magnoliopsida</taxon>
        <taxon>eudicotyledons</taxon>
        <taxon>Gunneridae</taxon>
        <taxon>Pentapetalae</taxon>
        <taxon>rosids</taxon>
        <taxon>malvids</taxon>
        <taxon>Malvales</taxon>
        <taxon>Malvaceae</taxon>
        <taxon>Malvoideae</taxon>
        <taxon>Hibiscus</taxon>
    </lineage>
</organism>
<evidence type="ECO:0000313" key="5">
    <source>
        <dbReference type="Proteomes" id="UP001472677"/>
    </source>
</evidence>
<keyword evidence="2" id="KW-0238">DNA-binding</keyword>
<evidence type="ECO:0000256" key="3">
    <source>
        <dbReference type="ARBA" id="ARBA00023242"/>
    </source>
</evidence>